<feature type="compositionally biased region" description="Basic and acidic residues" evidence="1">
    <location>
        <begin position="304"/>
        <end position="318"/>
    </location>
</feature>
<feature type="compositionally biased region" description="Low complexity" evidence="1">
    <location>
        <begin position="216"/>
        <end position="226"/>
    </location>
</feature>
<comment type="caution">
    <text evidence="2">The sequence shown here is derived from an EMBL/GenBank/DDBJ whole genome shotgun (WGS) entry which is preliminary data.</text>
</comment>
<dbReference type="AlphaFoldDB" id="A0AAN8J430"/>
<gene>
    <name evidence="2" type="ORF">SNE40_023072</name>
</gene>
<feature type="region of interest" description="Disordered" evidence="1">
    <location>
        <begin position="259"/>
        <end position="318"/>
    </location>
</feature>
<evidence type="ECO:0000256" key="1">
    <source>
        <dbReference type="SAM" id="MobiDB-lite"/>
    </source>
</evidence>
<name>A0AAN8J430_PATCE</name>
<organism evidence="2 3">
    <name type="scientific">Patella caerulea</name>
    <name type="common">Rayed Mediterranean limpet</name>
    <dbReference type="NCBI Taxonomy" id="87958"/>
    <lineage>
        <taxon>Eukaryota</taxon>
        <taxon>Metazoa</taxon>
        <taxon>Spiralia</taxon>
        <taxon>Lophotrochozoa</taxon>
        <taxon>Mollusca</taxon>
        <taxon>Gastropoda</taxon>
        <taxon>Patellogastropoda</taxon>
        <taxon>Patelloidea</taxon>
        <taxon>Patellidae</taxon>
        <taxon>Patella</taxon>
    </lineage>
</organism>
<dbReference type="EMBL" id="JAZGQO010000021">
    <property type="protein sequence ID" value="KAK6166355.1"/>
    <property type="molecule type" value="Genomic_DNA"/>
</dbReference>
<keyword evidence="3" id="KW-1185">Reference proteome</keyword>
<feature type="compositionally biased region" description="Basic and acidic residues" evidence="1">
    <location>
        <begin position="117"/>
        <end position="143"/>
    </location>
</feature>
<evidence type="ECO:0000313" key="2">
    <source>
        <dbReference type="EMBL" id="KAK6166355.1"/>
    </source>
</evidence>
<evidence type="ECO:0000313" key="3">
    <source>
        <dbReference type="Proteomes" id="UP001347796"/>
    </source>
</evidence>
<feature type="compositionally biased region" description="Acidic residues" evidence="1">
    <location>
        <begin position="180"/>
        <end position="189"/>
    </location>
</feature>
<dbReference type="Proteomes" id="UP001347796">
    <property type="component" value="Unassembled WGS sequence"/>
</dbReference>
<sequence length="318" mass="36244">MTTLYVIISLQDIDIIDDDRPRRRLRPIRAVTPSLHRRGSFSMEEFEYLHNKARAEYGMIPGYLPGYESDGLDPEFRSSNRHSQTRRARDTVEAPPSYDQSEHHHQRQNSTRQRGGSNDERSDETIRRDANEQSVHESRDTRGRSTTVRFNGTDEPSSRTRNQRNAEVADTRQTGIADEYPTDSMEEESPNNHPGSKVTIGKPVLMIKRPKENAETSETASSSGTTNKRTDKGGRVINVEDAEQTKRLKKIAMQRKLRAIQSGLTQGNREDDEGPPAEGETLEDEDDQRMSDTTGPGIGYPKQMFEHQEENREQIEDC</sequence>
<feature type="region of interest" description="Disordered" evidence="1">
    <location>
        <begin position="71"/>
        <end position="235"/>
    </location>
</feature>
<reference evidence="2 3" key="1">
    <citation type="submission" date="2024-01" db="EMBL/GenBank/DDBJ databases">
        <title>The genome of the rayed Mediterranean limpet Patella caerulea (Linnaeus, 1758).</title>
        <authorList>
            <person name="Anh-Thu Weber A."/>
            <person name="Halstead-Nussloch G."/>
        </authorList>
    </citation>
    <scope>NUCLEOTIDE SEQUENCE [LARGE SCALE GENOMIC DNA]</scope>
    <source>
        <strain evidence="2">AATW-2023a</strain>
        <tissue evidence="2">Whole specimen</tissue>
    </source>
</reference>
<accession>A0AAN8J430</accession>
<proteinExistence type="predicted"/>
<feature type="compositionally biased region" description="Acidic residues" evidence="1">
    <location>
        <begin position="270"/>
        <end position="287"/>
    </location>
</feature>
<protein>
    <submittedName>
        <fullName evidence="2">Uncharacterized protein</fullName>
    </submittedName>
</protein>